<evidence type="ECO:0000259" key="17">
    <source>
        <dbReference type="Pfam" id="PF07715"/>
    </source>
</evidence>
<dbReference type="InterPro" id="IPR010105">
    <property type="entry name" value="TonB_sidphr_rcpt"/>
</dbReference>
<keyword evidence="11 14" id="KW-0472">Membrane</keyword>
<keyword evidence="8" id="KW-0408">Iron</keyword>
<evidence type="ECO:0000256" key="3">
    <source>
        <dbReference type="ARBA" id="ARBA00022448"/>
    </source>
</evidence>
<dbReference type="InterPro" id="IPR012910">
    <property type="entry name" value="Plug_dom"/>
</dbReference>
<evidence type="ECO:0000256" key="1">
    <source>
        <dbReference type="ARBA" id="ARBA00004571"/>
    </source>
</evidence>
<evidence type="ECO:0000256" key="6">
    <source>
        <dbReference type="ARBA" id="ARBA00022692"/>
    </source>
</evidence>
<evidence type="ECO:0000256" key="15">
    <source>
        <dbReference type="RuleBase" id="RU003357"/>
    </source>
</evidence>
<keyword evidence="4 14" id="KW-1134">Transmembrane beta strand</keyword>
<evidence type="ECO:0000259" key="16">
    <source>
        <dbReference type="Pfam" id="PF00593"/>
    </source>
</evidence>
<proteinExistence type="inferred from homology"/>
<comment type="subcellular location">
    <subcellularLocation>
        <location evidence="1 14">Cell outer membrane</location>
        <topology evidence="1 14">Multi-pass membrane protein</topology>
    </subcellularLocation>
</comment>
<dbReference type="InterPro" id="IPR010917">
    <property type="entry name" value="TonB_rcpt_CS"/>
</dbReference>
<reference evidence="18 19" key="1">
    <citation type="journal article" date="2014" name="Environ. Microbiol.">
        <title>Insights into organohalide respiration and the versatile catabolism of Sulfurospirillum multivorans gained from comparative genomics and physiological studies.</title>
        <authorList>
            <person name="Goris T."/>
            <person name="Schubert T."/>
            <person name="Gadkari J."/>
            <person name="Wubet T."/>
            <person name="Tarkka M."/>
            <person name="Buscot F."/>
            <person name="Adrian L."/>
            <person name="Diekert G."/>
        </authorList>
    </citation>
    <scope>NUCLEOTIDE SEQUENCE [LARGE SCALE GENOMIC DNA]</scope>
    <source>
        <strain evidence="19">DM 12446 / JCM 15788 / NBRC 109480</strain>
    </source>
</reference>
<dbReference type="Proteomes" id="UP000019322">
    <property type="component" value="Chromosome"/>
</dbReference>
<dbReference type="Gene3D" id="2.170.130.10">
    <property type="entry name" value="TonB-dependent receptor, plug domain"/>
    <property type="match status" value="1"/>
</dbReference>
<accession>A0AA86ALN6</accession>
<keyword evidence="13 14" id="KW-0998">Cell outer membrane</keyword>
<dbReference type="InterPro" id="IPR000531">
    <property type="entry name" value="Beta-barrel_TonB"/>
</dbReference>
<dbReference type="InterPro" id="IPR036942">
    <property type="entry name" value="Beta-barrel_TonB_sf"/>
</dbReference>
<dbReference type="InterPro" id="IPR037066">
    <property type="entry name" value="Plug_dom_sf"/>
</dbReference>
<dbReference type="PROSITE" id="PS01156">
    <property type="entry name" value="TONB_DEPENDENT_REC_2"/>
    <property type="match status" value="1"/>
</dbReference>
<evidence type="ECO:0000256" key="7">
    <source>
        <dbReference type="ARBA" id="ARBA00022729"/>
    </source>
</evidence>
<evidence type="ECO:0000256" key="8">
    <source>
        <dbReference type="ARBA" id="ARBA00023004"/>
    </source>
</evidence>
<dbReference type="Gene3D" id="2.40.170.20">
    <property type="entry name" value="TonB-dependent receptor, beta-barrel domain"/>
    <property type="match status" value="1"/>
</dbReference>
<dbReference type="Pfam" id="PF00593">
    <property type="entry name" value="TonB_dep_Rec_b-barrel"/>
    <property type="match status" value="1"/>
</dbReference>
<keyword evidence="5" id="KW-0410">Iron transport</keyword>
<keyword evidence="6 14" id="KW-0812">Transmembrane</keyword>
<dbReference type="CDD" id="cd01347">
    <property type="entry name" value="ligand_gated_channel"/>
    <property type="match status" value="1"/>
</dbReference>
<dbReference type="GO" id="GO:0015891">
    <property type="term" value="P:siderophore transport"/>
    <property type="evidence" value="ECO:0007669"/>
    <property type="project" value="InterPro"/>
</dbReference>
<keyword evidence="10 15" id="KW-0798">TonB box</keyword>
<dbReference type="GO" id="GO:0015344">
    <property type="term" value="F:siderophore uptake transmembrane transporter activity"/>
    <property type="evidence" value="ECO:0007669"/>
    <property type="project" value="TreeGrafter"/>
</dbReference>
<evidence type="ECO:0000256" key="5">
    <source>
        <dbReference type="ARBA" id="ARBA00022496"/>
    </source>
</evidence>
<keyword evidence="9" id="KW-0406">Ion transport</keyword>
<gene>
    <name evidence="18" type="ORF">SMUL_1875</name>
</gene>
<evidence type="ECO:0000313" key="18">
    <source>
        <dbReference type="EMBL" id="AHJ13130.1"/>
    </source>
</evidence>
<dbReference type="KEGG" id="smul:SMUL_1875"/>
<evidence type="ECO:0000256" key="9">
    <source>
        <dbReference type="ARBA" id="ARBA00023065"/>
    </source>
</evidence>
<dbReference type="NCBIfam" id="TIGR01783">
    <property type="entry name" value="TonB-siderophor"/>
    <property type="match status" value="1"/>
</dbReference>
<dbReference type="PANTHER" id="PTHR32552">
    <property type="entry name" value="FERRICHROME IRON RECEPTOR-RELATED"/>
    <property type="match status" value="1"/>
</dbReference>
<dbReference type="GO" id="GO:0009279">
    <property type="term" value="C:cell outer membrane"/>
    <property type="evidence" value="ECO:0007669"/>
    <property type="project" value="UniProtKB-SubCell"/>
</dbReference>
<feature type="domain" description="TonB-dependent receptor plug" evidence="17">
    <location>
        <begin position="65"/>
        <end position="164"/>
    </location>
</feature>
<protein>
    <submittedName>
        <fullName evidence="18">TonB dependent/ligand-gated channel protein</fullName>
    </submittedName>
</protein>
<keyword evidence="12" id="KW-0675">Receptor</keyword>
<evidence type="ECO:0000256" key="12">
    <source>
        <dbReference type="ARBA" id="ARBA00023170"/>
    </source>
</evidence>
<evidence type="ECO:0000256" key="4">
    <source>
        <dbReference type="ARBA" id="ARBA00022452"/>
    </source>
</evidence>
<feature type="domain" description="TonB-dependent receptor-like beta-barrel" evidence="16">
    <location>
        <begin position="234"/>
        <end position="683"/>
    </location>
</feature>
<dbReference type="GO" id="GO:0038023">
    <property type="term" value="F:signaling receptor activity"/>
    <property type="evidence" value="ECO:0007669"/>
    <property type="project" value="InterPro"/>
</dbReference>
<name>A0AA86ALN6_SULMK</name>
<evidence type="ECO:0000256" key="10">
    <source>
        <dbReference type="ARBA" id="ARBA00023077"/>
    </source>
</evidence>
<dbReference type="PANTHER" id="PTHR32552:SF82">
    <property type="entry name" value="FCUA PROTEIN"/>
    <property type="match status" value="1"/>
</dbReference>
<organism evidence="18 19">
    <name type="scientific">Sulfurospirillum multivorans (strain DM 12446 / JCM 15788 / NBRC 109480)</name>
    <dbReference type="NCBI Taxonomy" id="1150621"/>
    <lineage>
        <taxon>Bacteria</taxon>
        <taxon>Pseudomonadati</taxon>
        <taxon>Campylobacterota</taxon>
        <taxon>Epsilonproteobacteria</taxon>
        <taxon>Campylobacterales</taxon>
        <taxon>Sulfurospirillaceae</taxon>
        <taxon>Sulfurospirillum</taxon>
    </lineage>
</organism>
<evidence type="ECO:0000256" key="11">
    <source>
        <dbReference type="ARBA" id="ARBA00023136"/>
    </source>
</evidence>
<dbReference type="SUPFAM" id="SSF56935">
    <property type="entry name" value="Porins"/>
    <property type="match status" value="1"/>
</dbReference>
<dbReference type="EMBL" id="CP007201">
    <property type="protein sequence ID" value="AHJ13130.1"/>
    <property type="molecule type" value="Genomic_DNA"/>
</dbReference>
<comment type="similarity">
    <text evidence="2 14 15">Belongs to the TonB-dependent receptor family.</text>
</comment>
<evidence type="ECO:0000256" key="14">
    <source>
        <dbReference type="PROSITE-ProRule" id="PRU01360"/>
    </source>
</evidence>
<dbReference type="PROSITE" id="PS52016">
    <property type="entry name" value="TONB_DEPENDENT_REC_3"/>
    <property type="match status" value="1"/>
</dbReference>
<evidence type="ECO:0000256" key="13">
    <source>
        <dbReference type="ARBA" id="ARBA00023237"/>
    </source>
</evidence>
<evidence type="ECO:0000313" key="19">
    <source>
        <dbReference type="Proteomes" id="UP000019322"/>
    </source>
</evidence>
<dbReference type="Pfam" id="PF07715">
    <property type="entry name" value="Plug"/>
    <property type="match status" value="1"/>
</dbReference>
<dbReference type="AlphaFoldDB" id="A0AA86ALN6"/>
<sequence>MKKHFTLSVICASMLLANDVYELPSVVITGSGTKSASKNAETTNGINEGFLNKSVKVGSLGNFKASDAPYQINSIPKEVIEDQQAIGLEDIIKYVPSAQIEMRGGAEVGRPQTRGFRSDVVSNTFYDGLQVFAVTAKPMEQFENVEILNGIAGTLYGPQTPSGIFNFVEKRPTTTFYNSITTSYSEDANFGVHGDFGGREGILGYRINLVKQGGEGYVSNSELERELVAIALDWHVSDSAIIETNFSHYNYKKEGYAGSFVMPILSGGVARYTLPSPVDSSKAGLGQEYAGMDLETTTASTKLKYSINPDWYFEGGYLYQRSDRSIYGVSNTFTNNVGGYQAVQTTLSAPGRTDINSWMAHVNTNAVDALGLDHGIAFGGNGYQLTGYSNRNTSGTTAILGNANIYNPLVFGEPTSFNGNIDRYKSSLSDINNLIVGDTITFNKQWQTILTMSNSWLNQYSYSTTGAKTKTYDEQGQSYAVSVIYKPIDNLSFYSTYADSIQAGSSGTNADGSTTILEPARSKQYEIGAKTTLYNIDISSALFQISRPIAYQGDDGIYAEKGEQRNRGIELMAGGKIIENLSMLGGVTYLNAELQDAMLKTLNGKQIIGVPEWQYNVLFDYLLPISTGTLGFSANFHYTDDRPLDEANSQFASDYYTIDLGARYITKHFLGDKTTFRLTVNNITNEKYWSGVFAAGSMDGFGTASPRGAQVFLGEPRRFIASMQVNF</sequence>
<dbReference type="InterPro" id="IPR039426">
    <property type="entry name" value="TonB-dep_rcpt-like"/>
</dbReference>
<keyword evidence="3 14" id="KW-0813">Transport</keyword>
<evidence type="ECO:0000256" key="2">
    <source>
        <dbReference type="ARBA" id="ARBA00009810"/>
    </source>
</evidence>
<keyword evidence="7" id="KW-0732">Signal</keyword>
<dbReference type="RefSeq" id="WP_025345003.1">
    <property type="nucleotide sequence ID" value="NZ_CP007201.1"/>
</dbReference>